<sequence>MCFLFLMVTDQPCDSGCRELPHHVRGFPLCSVWTCWCMYCERESVGDRRSKREEFLTVLHQTLLKQNCQRKAISPAINIFKKNVFGIVKIFSGWGRVLLGCFTPKLIKLLSA</sequence>
<feature type="non-terminal residue" evidence="1">
    <location>
        <position position="112"/>
    </location>
</feature>
<dbReference type="EMBL" id="JAHRIO010072157">
    <property type="protein sequence ID" value="MEQ2182400.1"/>
    <property type="molecule type" value="Genomic_DNA"/>
</dbReference>
<reference evidence="1 2" key="1">
    <citation type="submission" date="2021-06" db="EMBL/GenBank/DDBJ databases">
        <authorList>
            <person name="Palmer J.M."/>
        </authorList>
    </citation>
    <scope>NUCLEOTIDE SEQUENCE [LARGE SCALE GENOMIC DNA]</scope>
    <source>
        <strain evidence="1 2">GA_2019</strain>
        <tissue evidence="1">Muscle</tissue>
    </source>
</reference>
<keyword evidence="2" id="KW-1185">Reference proteome</keyword>
<dbReference type="Proteomes" id="UP001476798">
    <property type="component" value="Unassembled WGS sequence"/>
</dbReference>
<organism evidence="1 2">
    <name type="scientific">Goodea atripinnis</name>
    <dbReference type="NCBI Taxonomy" id="208336"/>
    <lineage>
        <taxon>Eukaryota</taxon>
        <taxon>Metazoa</taxon>
        <taxon>Chordata</taxon>
        <taxon>Craniata</taxon>
        <taxon>Vertebrata</taxon>
        <taxon>Euteleostomi</taxon>
        <taxon>Actinopterygii</taxon>
        <taxon>Neopterygii</taxon>
        <taxon>Teleostei</taxon>
        <taxon>Neoteleostei</taxon>
        <taxon>Acanthomorphata</taxon>
        <taxon>Ovalentaria</taxon>
        <taxon>Atherinomorphae</taxon>
        <taxon>Cyprinodontiformes</taxon>
        <taxon>Goodeidae</taxon>
        <taxon>Goodea</taxon>
    </lineage>
</organism>
<comment type="caution">
    <text evidence="1">The sequence shown here is derived from an EMBL/GenBank/DDBJ whole genome shotgun (WGS) entry which is preliminary data.</text>
</comment>
<protein>
    <submittedName>
        <fullName evidence="1">Uncharacterized protein</fullName>
    </submittedName>
</protein>
<gene>
    <name evidence="1" type="ORF">GOODEAATRI_021944</name>
</gene>
<proteinExistence type="predicted"/>
<accession>A0ABV0PG04</accession>
<evidence type="ECO:0000313" key="1">
    <source>
        <dbReference type="EMBL" id="MEQ2182400.1"/>
    </source>
</evidence>
<evidence type="ECO:0000313" key="2">
    <source>
        <dbReference type="Proteomes" id="UP001476798"/>
    </source>
</evidence>
<name>A0ABV0PG04_9TELE</name>